<dbReference type="GO" id="GO:0003677">
    <property type="term" value="F:DNA binding"/>
    <property type="evidence" value="ECO:0007669"/>
    <property type="project" value="UniProtKB-KW"/>
</dbReference>
<feature type="modified residue" description="4-aspartylphosphate" evidence="2">
    <location>
        <position position="83"/>
    </location>
</feature>
<protein>
    <submittedName>
        <fullName evidence="4">Response regulator with CheY-like receiver, AAA-type ATPase, and DNA-binding domains</fullName>
    </submittedName>
</protein>
<dbReference type="Proteomes" id="UP000031518">
    <property type="component" value="Unassembled WGS sequence"/>
</dbReference>
<evidence type="ECO:0000313" key="4">
    <source>
        <dbReference type="EMBL" id="CDM67090.1"/>
    </source>
</evidence>
<accession>A0A0B6X4H8</accession>
<dbReference type="PANTHER" id="PTHR44591">
    <property type="entry name" value="STRESS RESPONSE REGULATOR PROTEIN 1"/>
    <property type="match status" value="1"/>
</dbReference>
<organism evidence="4 5">
    <name type="scientific">Pyrinomonas methylaliphatogenes</name>
    <dbReference type="NCBI Taxonomy" id="454194"/>
    <lineage>
        <taxon>Bacteria</taxon>
        <taxon>Pseudomonadati</taxon>
        <taxon>Acidobacteriota</taxon>
        <taxon>Blastocatellia</taxon>
        <taxon>Blastocatellales</taxon>
        <taxon>Pyrinomonadaceae</taxon>
        <taxon>Pyrinomonas</taxon>
    </lineage>
</organism>
<evidence type="ECO:0000259" key="3">
    <source>
        <dbReference type="PROSITE" id="PS50110"/>
    </source>
</evidence>
<dbReference type="InterPro" id="IPR011006">
    <property type="entry name" value="CheY-like_superfamily"/>
</dbReference>
<dbReference type="AlphaFoldDB" id="A0A0B6X4H8"/>
<evidence type="ECO:0000256" key="1">
    <source>
        <dbReference type="ARBA" id="ARBA00022553"/>
    </source>
</evidence>
<sequence>MSACPAEDRIFWKALDGGSGKLSTSDSQATARRILVADDDPAILRLVTAVLQKEGFTVVQARDGREAFKILQTDANFVAGIFDVVMPHIQGPELLRYMRTEKRLMRIPVMMMTAEQNPKFSSESFAAGAVVFLPKPFTTTQLQTMLRLLISKAKT</sequence>
<dbReference type="GO" id="GO:0000160">
    <property type="term" value="P:phosphorelay signal transduction system"/>
    <property type="evidence" value="ECO:0007669"/>
    <property type="project" value="InterPro"/>
</dbReference>
<evidence type="ECO:0000256" key="2">
    <source>
        <dbReference type="PROSITE-ProRule" id="PRU00169"/>
    </source>
</evidence>
<reference evidence="4 5" key="1">
    <citation type="submission" date="2013-12" db="EMBL/GenBank/DDBJ databases">
        <authorList>
            <person name="Stott M."/>
        </authorList>
    </citation>
    <scope>NUCLEOTIDE SEQUENCE [LARGE SCALE GENOMIC DNA]</scope>
    <source>
        <strain evidence="4 5">K22</strain>
    </source>
</reference>
<proteinExistence type="predicted"/>
<keyword evidence="1 2" id="KW-0597">Phosphoprotein</keyword>
<dbReference type="Gene3D" id="3.40.50.2300">
    <property type="match status" value="1"/>
</dbReference>
<name>A0A0B6X4H8_9BACT</name>
<dbReference type="EMBL" id="CBXV010000008">
    <property type="protein sequence ID" value="CDM67090.1"/>
    <property type="molecule type" value="Genomic_DNA"/>
</dbReference>
<feature type="domain" description="Response regulatory" evidence="3">
    <location>
        <begin position="33"/>
        <end position="150"/>
    </location>
</feature>
<evidence type="ECO:0000313" key="5">
    <source>
        <dbReference type="Proteomes" id="UP000031518"/>
    </source>
</evidence>
<dbReference type="InterPro" id="IPR001789">
    <property type="entry name" value="Sig_transdc_resp-reg_receiver"/>
</dbReference>
<dbReference type="PROSITE" id="PS50110">
    <property type="entry name" value="RESPONSE_REGULATORY"/>
    <property type="match status" value="1"/>
</dbReference>
<keyword evidence="5" id="KW-1185">Reference proteome</keyword>
<dbReference type="Pfam" id="PF00072">
    <property type="entry name" value="Response_reg"/>
    <property type="match status" value="1"/>
</dbReference>
<dbReference type="PANTHER" id="PTHR44591:SF3">
    <property type="entry name" value="RESPONSE REGULATORY DOMAIN-CONTAINING PROTEIN"/>
    <property type="match status" value="1"/>
</dbReference>
<gene>
    <name evidence="4" type="ORF">PYK22_03139</name>
</gene>
<reference evidence="4 5" key="2">
    <citation type="submission" date="2015-01" db="EMBL/GenBank/DDBJ databases">
        <title>Complete genome sequence of Pyrinomonas methylaliphatogenes type strain K22T.</title>
        <authorList>
            <person name="Lee K.C.Y."/>
            <person name="Power J.F."/>
            <person name="Dunfield P.F."/>
            <person name="Morgan X.C."/>
            <person name="Huttenhower C."/>
            <person name="Stott M.B."/>
        </authorList>
    </citation>
    <scope>NUCLEOTIDE SEQUENCE [LARGE SCALE GENOMIC DNA]</scope>
    <source>
        <strain evidence="4 5">K22</strain>
    </source>
</reference>
<dbReference type="InterPro" id="IPR050595">
    <property type="entry name" value="Bact_response_regulator"/>
</dbReference>
<dbReference type="SMART" id="SM00448">
    <property type="entry name" value="REC"/>
    <property type="match status" value="1"/>
</dbReference>
<keyword evidence="4" id="KW-0238">DNA-binding</keyword>
<dbReference type="SUPFAM" id="SSF52172">
    <property type="entry name" value="CheY-like"/>
    <property type="match status" value="1"/>
</dbReference>
<dbReference type="STRING" id="454194.PYK22_03139"/>